<accession>A0ABS6V8H7</accession>
<protein>
    <submittedName>
        <fullName evidence="2">DUF3089 domain-containing protein</fullName>
    </submittedName>
</protein>
<keyword evidence="3" id="KW-1185">Reference proteome</keyword>
<dbReference type="InterPro" id="IPR021440">
    <property type="entry name" value="DUF3089"/>
</dbReference>
<evidence type="ECO:0000256" key="1">
    <source>
        <dbReference type="SAM" id="SignalP"/>
    </source>
</evidence>
<dbReference type="RefSeq" id="WP_218633705.1">
    <property type="nucleotide sequence ID" value="NZ_JAHVAH010000001.1"/>
</dbReference>
<organism evidence="2 3">
    <name type="scientific">Sphingomicrobium clamense</name>
    <dbReference type="NCBI Taxonomy" id="2851013"/>
    <lineage>
        <taxon>Bacteria</taxon>
        <taxon>Pseudomonadati</taxon>
        <taxon>Pseudomonadota</taxon>
        <taxon>Alphaproteobacteria</taxon>
        <taxon>Sphingomonadales</taxon>
        <taxon>Sphingomonadaceae</taxon>
        <taxon>Sphingomicrobium</taxon>
    </lineage>
</organism>
<proteinExistence type="predicted"/>
<dbReference type="Proteomes" id="UP000698028">
    <property type="component" value="Unassembled WGS sequence"/>
</dbReference>
<dbReference type="Pfam" id="PF11288">
    <property type="entry name" value="DUF3089"/>
    <property type="match status" value="1"/>
</dbReference>
<feature type="signal peptide" evidence="1">
    <location>
        <begin position="1"/>
        <end position="19"/>
    </location>
</feature>
<sequence>MRKAIFGLLAAVAATPASAQTAPPAPDYSNPDHWICLPGRADLCGRGIEITPLTPDGWGRTGITRPAAAPPIDCFYVYPTISSDPGMNADLTPSSREEYYVTQYQFTRFPEVCRPFVPVYRQMTMSSIAIAATGGDVLPAGMLAYGDVADAFDYYLEHHNQGRPFVLVGHSQGAIMLDELIANKLDQSPARDRLVRAYLAGWNIGRAPGSDRPARYSNISLCRTEDDIGCVVTWSTYAEGRIPPAGAQFGRAPEGMANSCVHPGDPGAKGWAPLDGFFYARSSYPTPGGPVRWSSAGAPPSAYISGQDFLLARCREDGNAAWLEVRLPRGPGDKRTSRIGGEVGQFGIFLPGWGKHLYDISIAHGSIVSDLARLGSRADISFGSSSD</sequence>
<dbReference type="EMBL" id="JAHVAH010000001">
    <property type="protein sequence ID" value="MBW0145824.1"/>
    <property type="molecule type" value="Genomic_DNA"/>
</dbReference>
<evidence type="ECO:0000313" key="2">
    <source>
        <dbReference type="EMBL" id="MBW0145824.1"/>
    </source>
</evidence>
<reference evidence="2 3" key="1">
    <citation type="submission" date="2021-07" db="EMBL/GenBank/DDBJ databases">
        <title>The draft genome sequence of Sphingomicrobium sp. B8.</title>
        <authorList>
            <person name="Mu L."/>
        </authorList>
    </citation>
    <scope>NUCLEOTIDE SEQUENCE [LARGE SCALE GENOMIC DNA]</scope>
    <source>
        <strain evidence="2 3">B8</strain>
    </source>
</reference>
<name>A0ABS6V8H7_9SPHN</name>
<feature type="chain" id="PRO_5045211846" evidence="1">
    <location>
        <begin position="20"/>
        <end position="387"/>
    </location>
</feature>
<comment type="caution">
    <text evidence="2">The sequence shown here is derived from an EMBL/GenBank/DDBJ whole genome shotgun (WGS) entry which is preliminary data.</text>
</comment>
<keyword evidence="1" id="KW-0732">Signal</keyword>
<gene>
    <name evidence="2" type="ORF">KTQ36_11030</name>
</gene>
<evidence type="ECO:0000313" key="3">
    <source>
        <dbReference type="Proteomes" id="UP000698028"/>
    </source>
</evidence>